<feature type="transmembrane region" description="Helical" evidence="1">
    <location>
        <begin position="344"/>
        <end position="368"/>
    </location>
</feature>
<keyword evidence="3" id="KW-1185">Reference proteome</keyword>
<reference evidence="2" key="1">
    <citation type="submission" date="2023-06" db="EMBL/GenBank/DDBJ databases">
        <title>Genome-scale phylogeny and comparative genomics of the fungal order Sordariales.</title>
        <authorList>
            <consortium name="Lawrence Berkeley National Laboratory"/>
            <person name="Hensen N."/>
            <person name="Bonometti L."/>
            <person name="Westerberg I."/>
            <person name="Brannstrom I.O."/>
            <person name="Guillou S."/>
            <person name="Cros-Aarteil S."/>
            <person name="Calhoun S."/>
            <person name="Haridas S."/>
            <person name="Kuo A."/>
            <person name="Mondo S."/>
            <person name="Pangilinan J."/>
            <person name="Riley R."/>
            <person name="Labutti K."/>
            <person name="Andreopoulos B."/>
            <person name="Lipzen A."/>
            <person name="Chen C."/>
            <person name="Yanf M."/>
            <person name="Daum C."/>
            <person name="Ng V."/>
            <person name="Clum A."/>
            <person name="Steindorff A."/>
            <person name="Ohm R."/>
            <person name="Martin F."/>
            <person name="Silar P."/>
            <person name="Natvig D."/>
            <person name="Lalanne C."/>
            <person name="Gautier V."/>
            <person name="Ament-Velasquez S.L."/>
            <person name="Kruys A."/>
            <person name="Hutchinson M.I."/>
            <person name="Powell A.J."/>
            <person name="Barry K."/>
            <person name="Miller A.N."/>
            <person name="Grigoriev I.V."/>
            <person name="Debuchy R."/>
            <person name="Gladieux P."/>
            <person name="Thoren M.H."/>
            <person name="Johannesson H."/>
        </authorList>
    </citation>
    <scope>NUCLEOTIDE SEQUENCE</scope>
    <source>
        <strain evidence="2">CBS 606.72</strain>
    </source>
</reference>
<sequence length="385" mass="42915">MAHSPFPLKVPGSEEFQALCSALWDWHVCVGCAAGLQSCHVTPPCIWRQRSHKLKGLFTYYETITSSYVPDSLFTIAPSLTNHDSVLEIVKLIHAEPTASRSSVTSTIGHAESLVEDKDGAFDVAARIALMVNCARDGTAGGGLLELGTRPVAWDATMSRIDFMRAAFPQTVHPVLDESDRSPRSQHIFNGLRATRLRRVARLRFRTTNDLHSHLRLDHKAGTVDIYHHTAVLKEHLIFSAKSKNSDALIPRQLALEVIDSIQKVLFPSDIQSQSLLRSLVRKQGFDDDCLRYESSSYRLAGESEISYSYFGARLMDLYEEVNHPTPRGVLEKWLEPRSGGRHVMMATLTGVFFAIVLGIVGLGVQIWQACMTYEQLKLSSPGRK</sequence>
<evidence type="ECO:0000313" key="3">
    <source>
        <dbReference type="Proteomes" id="UP001175000"/>
    </source>
</evidence>
<accession>A0AA39XHJ4</accession>
<dbReference type="Proteomes" id="UP001175000">
    <property type="component" value="Unassembled WGS sequence"/>
</dbReference>
<protein>
    <submittedName>
        <fullName evidence="2">Uncharacterized protein</fullName>
    </submittedName>
</protein>
<organism evidence="2 3">
    <name type="scientific">Immersiella caudata</name>
    <dbReference type="NCBI Taxonomy" id="314043"/>
    <lineage>
        <taxon>Eukaryota</taxon>
        <taxon>Fungi</taxon>
        <taxon>Dikarya</taxon>
        <taxon>Ascomycota</taxon>
        <taxon>Pezizomycotina</taxon>
        <taxon>Sordariomycetes</taxon>
        <taxon>Sordariomycetidae</taxon>
        <taxon>Sordariales</taxon>
        <taxon>Lasiosphaeriaceae</taxon>
        <taxon>Immersiella</taxon>
    </lineage>
</organism>
<comment type="caution">
    <text evidence="2">The sequence shown here is derived from an EMBL/GenBank/DDBJ whole genome shotgun (WGS) entry which is preliminary data.</text>
</comment>
<dbReference type="EMBL" id="JAULSU010000001">
    <property type="protein sequence ID" value="KAK0634123.1"/>
    <property type="molecule type" value="Genomic_DNA"/>
</dbReference>
<keyword evidence="1" id="KW-0472">Membrane</keyword>
<evidence type="ECO:0000256" key="1">
    <source>
        <dbReference type="SAM" id="Phobius"/>
    </source>
</evidence>
<gene>
    <name evidence="2" type="ORF">B0T14DRAFT_420594</name>
</gene>
<dbReference type="AlphaFoldDB" id="A0AA39XHJ4"/>
<keyword evidence="1" id="KW-1133">Transmembrane helix</keyword>
<evidence type="ECO:0000313" key="2">
    <source>
        <dbReference type="EMBL" id="KAK0634123.1"/>
    </source>
</evidence>
<keyword evidence="1" id="KW-0812">Transmembrane</keyword>
<name>A0AA39XHJ4_9PEZI</name>
<proteinExistence type="predicted"/>